<proteinExistence type="predicted"/>
<protein>
    <submittedName>
        <fullName evidence="2">DNA replication protein</fullName>
    </submittedName>
</protein>
<dbReference type="RefSeq" id="NP_076551.1">
    <property type="nucleotide sequence ID" value="NC_002665.1"/>
</dbReference>
<feature type="region of interest" description="Disordered" evidence="1">
    <location>
        <begin position="329"/>
        <end position="391"/>
    </location>
</feature>
<organism evidence="2">
    <name type="scientific">Bovine herpesvirus 4</name>
    <name type="common">BoHV-4</name>
    <name type="synonym">Movar virus</name>
    <dbReference type="NCBI Taxonomy" id="10385"/>
    <lineage>
        <taxon>Viruses</taxon>
        <taxon>Duplodnaviria</taxon>
        <taxon>Heunggongvirae</taxon>
        <taxon>Peploviricota</taxon>
        <taxon>Herviviricetes</taxon>
        <taxon>Herpesvirales</taxon>
        <taxon>Orthoherpesviridae</taxon>
        <taxon>Gammaherpesvirinae</taxon>
        <taxon>Rhadinovirus</taxon>
        <taxon>Rhadinovirus bovinegamma4</taxon>
    </lineage>
</organism>
<name>A0A858PWN3_BHV4</name>
<evidence type="ECO:0000313" key="2">
    <source>
        <dbReference type="EMBL" id="QJC19102.1"/>
    </source>
</evidence>
<sequence length="391" mass="43427">MSLDICYSANVKVPALTQNNKLYDHIKNNLKNGLIQLEGPSSGPILSFLVNVGETGILVMKIKDALEPMHEMDSPQEEDLNKTNNVSFSFRNTSLGNTFVHSRELFGANVRDIYIVFYKRETSNVVQFVRTTITYCDNETNTTHKSVVEAQAMPFIGKMETSEICSRVTLCPKTANALQKFLKQHKTKEKRTVRVSINETLGVIIFTIGEDSKTIDFKMSDQQDLENIQTAKVEDVGHVNGDSVSYVSLESLTAALGCCKIPGCLTPCFRLYSSDILEVIGARLKGCTLGDASISVILLKAESTEENNSTSIGNLDSISKNICENRGDKYPQPCKDEARSPSTSVEEERPLTPSPPHCLSRPPNPTPVKRRHADLKKKNHKKLRLSFTPLI</sequence>
<dbReference type="Gene3D" id="3.70.10.10">
    <property type="match status" value="1"/>
</dbReference>
<organismHost>
    <name type="scientific">Bos taurus</name>
    <name type="common">Bovine</name>
    <dbReference type="NCBI Taxonomy" id="9913"/>
</organismHost>
<evidence type="ECO:0000256" key="1">
    <source>
        <dbReference type="SAM" id="MobiDB-lite"/>
    </source>
</evidence>
<feature type="compositionally biased region" description="Pro residues" evidence="1">
    <location>
        <begin position="352"/>
        <end position="366"/>
    </location>
</feature>
<organismHost>
    <name type="scientific">Panthera leo</name>
    <name type="common">Lion</name>
    <dbReference type="NCBI Taxonomy" id="9689"/>
</organismHost>
<dbReference type="Pfam" id="PF04929">
    <property type="entry name" value="Herpes_DNAp_acc"/>
    <property type="match status" value="1"/>
</dbReference>
<feature type="compositionally biased region" description="Basic residues" evidence="1">
    <location>
        <begin position="368"/>
        <end position="384"/>
    </location>
</feature>
<dbReference type="EMBL" id="MN551083">
    <property type="protein sequence ID" value="QJC19102.1"/>
    <property type="molecule type" value="Genomic_DNA"/>
</dbReference>
<dbReference type="KEGG" id="vg:1684927"/>
<feature type="compositionally biased region" description="Basic and acidic residues" evidence="1">
    <location>
        <begin position="329"/>
        <end position="339"/>
    </location>
</feature>
<dbReference type="GeneID" id="1684927"/>
<reference evidence="2" key="1">
    <citation type="submission" date="2019-10" db="EMBL/GenBank/DDBJ databases">
        <title>Experimental infection of calves with contemporary bovine gammaherpesvirus type 4.</title>
        <authorList>
            <person name="Bauermann F."/>
            <person name="Kutish G."/>
            <person name="Diel D."/>
            <person name="Falkenberg S."/>
            <person name="Martins M."/>
            <person name="Flores E."/>
        </authorList>
    </citation>
    <scope>NUCLEOTIDE SEQUENCE</scope>
    <source>
        <strain evidence="2">SD16-38</strain>
    </source>
</reference>
<accession>A0A858PWN3</accession>
<dbReference type="InterPro" id="IPR007013">
    <property type="entry name" value="DNA_pol_proc_fac_herpes"/>
</dbReference>
<organismHost>
    <name type="scientific">Felis catus</name>
    <name type="common">Cat</name>
    <name type="synonym">Felis silvestris catus</name>
    <dbReference type="NCBI Taxonomy" id="9685"/>
</organismHost>